<evidence type="ECO:0000313" key="3">
    <source>
        <dbReference type="Proteomes" id="UP000054549"/>
    </source>
</evidence>
<proteinExistence type="predicted"/>
<dbReference type="HOGENOM" id="CLU_1554856_0_0_1"/>
<dbReference type="InParanoid" id="A0A0C2TCQ0"/>
<evidence type="ECO:0000313" key="2">
    <source>
        <dbReference type="EMBL" id="KIL64579.1"/>
    </source>
</evidence>
<dbReference type="AlphaFoldDB" id="A0A0C2TCQ0"/>
<feature type="region of interest" description="Disordered" evidence="1">
    <location>
        <begin position="152"/>
        <end position="172"/>
    </location>
</feature>
<dbReference type="EMBL" id="KN818248">
    <property type="protein sequence ID" value="KIL64579.1"/>
    <property type="molecule type" value="Genomic_DNA"/>
</dbReference>
<organism evidence="2 3">
    <name type="scientific">Amanita muscaria (strain Koide BX008)</name>
    <dbReference type="NCBI Taxonomy" id="946122"/>
    <lineage>
        <taxon>Eukaryota</taxon>
        <taxon>Fungi</taxon>
        <taxon>Dikarya</taxon>
        <taxon>Basidiomycota</taxon>
        <taxon>Agaricomycotina</taxon>
        <taxon>Agaricomycetes</taxon>
        <taxon>Agaricomycetidae</taxon>
        <taxon>Agaricales</taxon>
        <taxon>Pluteineae</taxon>
        <taxon>Amanitaceae</taxon>
        <taxon>Amanita</taxon>
    </lineage>
</organism>
<protein>
    <submittedName>
        <fullName evidence="2">Uncharacterized protein</fullName>
    </submittedName>
</protein>
<feature type="compositionally biased region" description="Low complexity" evidence="1">
    <location>
        <begin position="118"/>
        <end position="130"/>
    </location>
</feature>
<feature type="region of interest" description="Disordered" evidence="1">
    <location>
        <begin position="64"/>
        <end position="130"/>
    </location>
</feature>
<sequence>MPYQDHPCPRYPNRAGPYRAPVGDCRIVLSAREFDAILEQHYRMLVNMLVRQNSRPNITRGVQRHVRSPPARQANAGGRPSLRDRIGGLMPPTGPRHGQTTVRGRRNQNRRDRRVRDGQGVAAAQAPAGEADVADNGAVLVERVENNTYDAAIGGGWGEGEEDISSSHSTVA</sequence>
<evidence type="ECO:0000256" key="1">
    <source>
        <dbReference type="SAM" id="MobiDB-lite"/>
    </source>
</evidence>
<accession>A0A0C2TCQ0</accession>
<name>A0A0C2TCQ0_AMAMK</name>
<dbReference type="Proteomes" id="UP000054549">
    <property type="component" value="Unassembled WGS sequence"/>
</dbReference>
<reference evidence="2 3" key="1">
    <citation type="submission" date="2014-04" db="EMBL/GenBank/DDBJ databases">
        <title>Evolutionary Origins and Diversification of the Mycorrhizal Mutualists.</title>
        <authorList>
            <consortium name="DOE Joint Genome Institute"/>
            <consortium name="Mycorrhizal Genomics Consortium"/>
            <person name="Kohler A."/>
            <person name="Kuo A."/>
            <person name="Nagy L.G."/>
            <person name="Floudas D."/>
            <person name="Copeland A."/>
            <person name="Barry K.W."/>
            <person name="Cichocki N."/>
            <person name="Veneault-Fourrey C."/>
            <person name="LaButti K."/>
            <person name="Lindquist E.A."/>
            <person name="Lipzen A."/>
            <person name="Lundell T."/>
            <person name="Morin E."/>
            <person name="Murat C."/>
            <person name="Riley R."/>
            <person name="Ohm R."/>
            <person name="Sun H."/>
            <person name="Tunlid A."/>
            <person name="Henrissat B."/>
            <person name="Grigoriev I.V."/>
            <person name="Hibbett D.S."/>
            <person name="Martin F."/>
        </authorList>
    </citation>
    <scope>NUCLEOTIDE SEQUENCE [LARGE SCALE GENOMIC DNA]</scope>
    <source>
        <strain evidence="2 3">Koide BX008</strain>
    </source>
</reference>
<keyword evidence="3" id="KW-1185">Reference proteome</keyword>
<gene>
    <name evidence="2" type="ORF">M378DRAFT_178726</name>
</gene>
<feature type="compositionally biased region" description="Basic residues" evidence="1">
    <location>
        <begin position="103"/>
        <end position="113"/>
    </location>
</feature>